<keyword evidence="3" id="KW-1185">Reference proteome</keyword>
<evidence type="ECO:0000313" key="2">
    <source>
        <dbReference type="EMBL" id="GAA4685959.1"/>
    </source>
</evidence>
<gene>
    <name evidence="2" type="ORF">GCM10023226_24620</name>
</gene>
<evidence type="ECO:0000256" key="1">
    <source>
        <dbReference type="SAM" id="SignalP"/>
    </source>
</evidence>
<name>A0ABP8WAY2_9ACTN</name>
<comment type="caution">
    <text evidence="2">The sequence shown here is derived from an EMBL/GenBank/DDBJ whole genome shotgun (WGS) entry which is preliminary data.</text>
</comment>
<protein>
    <recommendedName>
        <fullName evidence="4">Secreted protein</fullName>
    </recommendedName>
</protein>
<dbReference type="EMBL" id="BAABIM010000002">
    <property type="protein sequence ID" value="GAA4685959.1"/>
    <property type="molecule type" value="Genomic_DNA"/>
</dbReference>
<keyword evidence="1" id="KW-0732">Signal</keyword>
<feature type="signal peptide" evidence="1">
    <location>
        <begin position="1"/>
        <end position="24"/>
    </location>
</feature>
<dbReference type="RefSeq" id="WP_345266185.1">
    <property type="nucleotide sequence ID" value="NZ_BAABIM010000002.1"/>
</dbReference>
<sequence>MLTALKGALLCAVLTLLVVSGLQASGWGAAPVAPSGSASAVESPRHPPALERTMRDLGCRGAGFAQDAAPRSALVRQDGRVRHVDVDQAWRVFTGETPGSLVATCLGSR</sequence>
<feature type="chain" id="PRO_5045673096" description="Secreted protein" evidence="1">
    <location>
        <begin position="25"/>
        <end position="109"/>
    </location>
</feature>
<evidence type="ECO:0008006" key="4">
    <source>
        <dbReference type="Google" id="ProtNLM"/>
    </source>
</evidence>
<proteinExistence type="predicted"/>
<evidence type="ECO:0000313" key="3">
    <source>
        <dbReference type="Proteomes" id="UP001500621"/>
    </source>
</evidence>
<organism evidence="2 3">
    <name type="scientific">Nocardioides nanhaiensis</name>
    <dbReference type="NCBI Taxonomy" id="1476871"/>
    <lineage>
        <taxon>Bacteria</taxon>
        <taxon>Bacillati</taxon>
        <taxon>Actinomycetota</taxon>
        <taxon>Actinomycetes</taxon>
        <taxon>Propionibacteriales</taxon>
        <taxon>Nocardioidaceae</taxon>
        <taxon>Nocardioides</taxon>
    </lineage>
</organism>
<reference evidence="3" key="1">
    <citation type="journal article" date="2019" name="Int. J. Syst. Evol. Microbiol.">
        <title>The Global Catalogue of Microorganisms (GCM) 10K type strain sequencing project: providing services to taxonomists for standard genome sequencing and annotation.</title>
        <authorList>
            <consortium name="The Broad Institute Genomics Platform"/>
            <consortium name="The Broad Institute Genome Sequencing Center for Infectious Disease"/>
            <person name="Wu L."/>
            <person name="Ma J."/>
        </authorList>
    </citation>
    <scope>NUCLEOTIDE SEQUENCE [LARGE SCALE GENOMIC DNA]</scope>
    <source>
        <strain evidence="3">JCM 18127</strain>
    </source>
</reference>
<accession>A0ABP8WAY2</accession>
<dbReference type="Proteomes" id="UP001500621">
    <property type="component" value="Unassembled WGS sequence"/>
</dbReference>